<dbReference type="Pfam" id="PF13086">
    <property type="entry name" value="AAA_11"/>
    <property type="match status" value="1"/>
</dbReference>
<dbReference type="InParanoid" id="A0A2T3ABZ6"/>
<dbReference type="Proteomes" id="UP000241462">
    <property type="component" value="Unassembled WGS sequence"/>
</dbReference>
<evidence type="ECO:0000313" key="8">
    <source>
        <dbReference type="EMBL" id="PSR90751.1"/>
    </source>
</evidence>
<evidence type="ECO:0000313" key="9">
    <source>
        <dbReference type="Proteomes" id="UP000241462"/>
    </source>
</evidence>
<dbReference type="GO" id="GO:0016787">
    <property type="term" value="F:hydrolase activity"/>
    <property type="evidence" value="ECO:0007669"/>
    <property type="project" value="UniProtKB-KW"/>
</dbReference>
<dbReference type="Pfam" id="PF13087">
    <property type="entry name" value="AAA_12"/>
    <property type="match status" value="1"/>
</dbReference>
<name>A0A2T3ABZ6_9PEZI</name>
<evidence type="ECO:0000256" key="3">
    <source>
        <dbReference type="ARBA" id="ARBA00022801"/>
    </source>
</evidence>
<dbReference type="CDD" id="cd18808">
    <property type="entry name" value="SF1_C_Upf1"/>
    <property type="match status" value="1"/>
</dbReference>
<dbReference type="SUPFAM" id="SSF52540">
    <property type="entry name" value="P-loop containing nucleoside triphosphate hydrolases"/>
    <property type="match status" value="1"/>
</dbReference>
<dbReference type="STRING" id="2025994.A0A2T3ABZ6"/>
<comment type="similarity">
    <text evidence="1">Belongs to the DNA2/NAM7 helicase family.</text>
</comment>
<dbReference type="EMBL" id="KZ678416">
    <property type="protein sequence ID" value="PSR90751.1"/>
    <property type="molecule type" value="Genomic_DNA"/>
</dbReference>
<dbReference type="GO" id="GO:0043139">
    <property type="term" value="F:5'-3' DNA helicase activity"/>
    <property type="evidence" value="ECO:0007669"/>
    <property type="project" value="TreeGrafter"/>
</dbReference>
<evidence type="ECO:0000256" key="1">
    <source>
        <dbReference type="ARBA" id="ARBA00007913"/>
    </source>
</evidence>
<organism evidence="8 9">
    <name type="scientific">Coniella lustricola</name>
    <dbReference type="NCBI Taxonomy" id="2025994"/>
    <lineage>
        <taxon>Eukaryota</taxon>
        <taxon>Fungi</taxon>
        <taxon>Dikarya</taxon>
        <taxon>Ascomycota</taxon>
        <taxon>Pezizomycotina</taxon>
        <taxon>Sordariomycetes</taxon>
        <taxon>Sordariomycetidae</taxon>
        <taxon>Diaporthales</taxon>
        <taxon>Schizoparmaceae</taxon>
        <taxon>Coniella</taxon>
    </lineage>
</organism>
<dbReference type="InterPro" id="IPR027417">
    <property type="entry name" value="P-loop_NTPase"/>
</dbReference>
<feature type="domain" description="DNA2/NAM7 helicase helicase" evidence="6">
    <location>
        <begin position="233"/>
        <end position="485"/>
    </location>
</feature>
<dbReference type="InterPro" id="IPR050534">
    <property type="entry name" value="Coronavir_polyprotein_1ab"/>
</dbReference>
<dbReference type="InterPro" id="IPR041677">
    <property type="entry name" value="DNA2/NAM7_AAA_11"/>
</dbReference>
<keyword evidence="3" id="KW-0378">Hydrolase</keyword>
<protein>
    <submittedName>
        <fullName evidence="8">AAA domain-domain-containing protein</fullName>
    </submittedName>
</protein>
<evidence type="ECO:0000259" key="6">
    <source>
        <dbReference type="Pfam" id="PF13086"/>
    </source>
</evidence>
<keyword evidence="2" id="KW-0547">Nucleotide-binding</keyword>
<dbReference type="OrthoDB" id="6513042at2759"/>
<evidence type="ECO:0000256" key="5">
    <source>
        <dbReference type="ARBA" id="ARBA00022840"/>
    </source>
</evidence>
<proteinExistence type="inferred from homology"/>
<feature type="domain" description="DNA2/NAM7 helicase-like C-terminal" evidence="7">
    <location>
        <begin position="499"/>
        <end position="706"/>
    </location>
</feature>
<reference evidence="8 9" key="1">
    <citation type="journal article" date="2018" name="Mycol. Prog.">
        <title>Coniella lustricola, a new species from submerged detritus.</title>
        <authorList>
            <person name="Raudabaugh D.B."/>
            <person name="Iturriaga T."/>
            <person name="Carver A."/>
            <person name="Mondo S."/>
            <person name="Pangilinan J."/>
            <person name="Lipzen A."/>
            <person name="He G."/>
            <person name="Amirebrahimi M."/>
            <person name="Grigoriev I.V."/>
            <person name="Miller A.N."/>
        </authorList>
    </citation>
    <scope>NUCLEOTIDE SEQUENCE [LARGE SCALE GENOMIC DNA]</scope>
    <source>
        <strain evidence="8 9">B22-T-1</strain>
    </source>
</reference>
<accession>A0A2T3ABZ6</accession>
<dbReference type="InterPro" id="IPR047187">
    <property type="entry name" value="SF1_C_Upf1"/>
</dbReference>
<sequence>KPIYSFDSAKQFYQRHHAGVLREFENESKEVVAFNQKQAKYRAWVLAKDCERTNHTYWILLVHPGEHRTEHLFPREGESCGVQFWTKSGNEKKWNKNWESERIENPAALFGIPEGEAHRLPCFKVRVPRDVGYNATSRLTGKYGLSGKKAIRVSLQLRMSSATKDAETGALNKLIEDPEGTLSEKQQAAFKYLLNFKEIPFQVNMFNHFPHLRDPLNNPGKMPEGIVTLLNNFDEHQRVAYKAVLSSLPCGIGIIPGGPGAGKTHWNLVVTAAVQCKDSFYHEPNVCTRTSAKVLYLLDINKPLDDTCNKIVKLYRHLGLKKRAVRMHGWHYNSKNAMPDFSKKFLFISRMNRYRRITTNQGCLAPTLDELAWDIYQAGKFTKYSRLHQKMESRLHGKQIVGDIDSLKRSINLLYLDVLNSVDFLATTPVPASTGFDGLYNPDIVIFDESPHAREASTMVAIAQFDPIAWIFSGDHRQTRPFVASDDVRSNPWASQMLISMMERADRAGAVSHSLLINHRAYGGLQQMASTMFYNSGMVSGYKENEASPPTVRYLQKYLERFLAPGQICREPRIIVYDGQNAETRIGTSWFNPAHIVWVMSRVQELLSDPDFLQVGKDASGTILIISPYKESYHQYKKAIEALSPHLQARLNVQNRCQARTIDTVQGGEADFVFLDMVRSVATDFTDDPNRLNVALTRARQAEVVLMHP</sequence>
<dbReference type="Gene3D" id="3.40.50.300">
    <property type="entry name" value="P-loop containing nucleotide triphosphate hydrolases"/>
    <property type="match status" value="2"/>
</dbReference>
<feature type="non-terminal residue" evidence="8">
    <location>
        <position position="709"/>
    </location>
</feature>
<evidence type="ECO:0000256" key="2">
    <source>
        <dbReference type="ARBA" id="ARBA00022741"/>
    </source>
</evidence>
<keyword evidence="5" id="KW-0067">ATP-binding</keyword>
<dbReference type="InterPro" id="IPR041679">
    <property type="entry name" value="DNA2/NAM7-like_C"/>
</dbReference>
<gene>
    <name evidence="8" type="ORF">BD289DRAFT_346702</name>
</gene>
<evidence type="ECO:0000256" key="4">
    <source>
        <dbReference type="ARBA" id="ARBA00022806"/>
    </source>
</evidence>
<feature type="non-terminal residue" evidence="8">
    <location>
        <position position="1"/>
    </location>
</feature>
<evidence type="ECO:0000259" key="7">
    <source>
        <dbReference type="Pfam" id="PF13087"/>
    </source>
</evidence>
<keyword evidence="4" id="KW-0347">Helicase</keyword>
<dbReference type="GO" id="GO:0005524">
    <property type="term" value="F:ATP binding"/>
    <property type="evidence" value="ECO:0007669"/>
    <property type="project" value="UniProtKB-KW"/>
</dbReference>
<dbReference type="PANTHER" id="PTHR43788">
    <property type="entry name" value="DNA2/NAM7 HELICASE FAMILY MEMBER"/>
    <property type="match status" value="1"/>
</dbReference>
<dbReference type="AlphaFoldDB" id="A0A2T3ABZ6"/>
<dbReference type="PANTHER" id="PTHR43788:SF8">
    <property type="entry name" value="DNA-BINDING PROTEIN SMUBP-2"/>
    <property type="match status" value="1"/>
</dbReference>
<keyword evidence="9" id="KW-1185">Reference proteome</keyword>